<reference evidence="2" key="1">
    <citation type="submission" date="2012-03" db="EMBL/GenBank/DDBJ databases">
        <title>Complete sequence of plasmid 1 of Deinococcus peraridilitoris DSM 19664.</title>
        <authorList>
            <person name="Lucas S."/>
            <person name="Copeland A."/>
            <person name="Lapidus A."/>
            <person name="Glavina del Rio T."/>
            <person name="Dalin E."/>
            <person name="Tice H."/>
            <person name="Bruce D."/>
            <person name="Goodwin L."/>
            <person name="Pitluck S."/>
            <person name="Peters L."/>
            <person name="Mikhailova N."/>
            <person name="Lu M."/>
            <person name="Kyrpides N."/>
            <person name="Mavromatis K."/>
            <person name="Ivanova N."/>
            <person name="Brettin T."/>
            <person name="Detter J.C."/>
            <person name="Han C."/>
            <person name="Larimer F."/>
            <person name="Land M."/>
            <person name="Hauser L."/>
            <person name="Markowitz V."/>
            <person name="Cheng J.-F."/>
            <person name="Hugenholtz P."/>
            <person name="Woyke T."/>
            <person name="Wu D."/>
            <person name="Pukall R."/>
            <person name="Steenblock K."/>
            <person name="Brambilla E."/>
            <person name="Klenk H.-P."/>
            <person name="Eisen J.A."/>
        </authorList>
    </citation>
    <scope>NUCLEOTIDE SEQUENCE [LARGE SCALE GENOMIC DNA]</scope>
    <source>
        <strain evidence="2">DSM 19664 / LMG 22246 / CIP 109416 / KR-200</strain>
        <plasmid evidence="2">Plasmid pDEIPE01</plasmid>
    </source>
</reference>
<dbReference type="AlphaFoldDB" id="L0A9C0"/>
<name>L0A9C0_DEIPD</name>
<dbReference type="Proteomes" id="UP000010467">
    <property type="component" value="Plasmid pDEIPE01"/>
</dbReference>
<dbReference type="KEGG" id="dpd:Deipe_4391"/>
<dbReference type="EMBL" id="CP003383">
    <property type="protein sequence ID" value="AFZ69727.1"/>
    <property type="molecule type" value="Genomic_DNA"/>
</dbReference>
<keyword evidence="1" id="KW-0614">Plasmid</keyword>
<dbReference type="PATRIC" id="fig|937777.3.peg.4426"/>
<dbReference type="OrthoDB" id="4774491at2"/>
<proteinExistence type="predicted"/>
<geneLocation type="plasmid" evidence="1 2">
    <name>pDEIPE01</name>
</geneLocation>
<gene>
    <name evidence="1" type="ordered locus">Deipe_4391</name>
</gene>
<accession>L0A9C0</accession>
<dbReference type="Pfam" id="PF07274">
    <property type="entry name" value="DUF1440"/>
    <property type="match status" value="1"/>
</dbReference>
<dbReference type="InterPro" id="IPR009898">
    <property type="entry name" value="DUF1440"/>
</dbReference>
<evidence type="ECO:0000313" key="1">
    <source>
        <dbReference type="EMBL" id="AFZ69727.1"/>
    </source>
</evidence>
<evidence type="ECO:0000313" key="2">
    <source>
        <dbReference type="Proteomes" id="UP000010467"/>
    </source>
</evidence>
<organism evidence="1 2">
    <name type="scientific">Deinococcus peraridilitoris (strain DSM 19664 / LMG 22246 / CIP 109416 / KR-200)</name>
    <dbReference type="NCBI Taxonomy" id="937777"/>
    <lineage>
        <taxon>Bacteria</taxon>
        <taxon>Thermotogati</taxon>
        <taxon>Deinococcota</taxon>
        <taxon>Deinococci</taxon>
        <taxon>Deinococcales</taxon>
        <taxon>Deinococcaceae</taxon>
        <taxon>Deinococcus</taxon>
    </lineage>
</organism>
<keyword evidence="2" id="KW-1185">Reference proteome</keyword>
<sequence length="188" mass="20446">MQPAGTHVLNEAIKGAVAGAAGVWVMDRIGWYMYLREDESALQREIEARPGGLDPAHVIANRLANALGKQLIPQQPNPWGIVVHFALGVMPGALYGVLRHRLPTLSQGQGVVYGLSLFMMNDEIANPLLKLSGGPRAYPWQAHARGLVEHVVLGMVTDAVLRVMDRELHPPQPHDITQTAGARSAARY</sequence>
<protein>
    <submittedName>
        <fullName evidence="1">Putative periplasmic/secreted protein</fullName>
    </submittedName>
</protein>
<dbReference type="HOGENOM" id="CLU_123832_0_0_0"/>